<dbReference type="Pfam" id="PF00353">
    <property type="entry name" value="HemolysinCabind"/>
    <property type="match status" value="1"/>
</dbReference>
<evidence type="ECO:0000313" key="7">
    <source>
        <dbReference type="Proteomes" id="UP000595107"/>
    </source>
</evidence>
<feature type="domain" description="Bacterial Ig" evidence="2">
    <location>
        <begin position="585"/>
        <end position="652"/>
    </location>
</feature>
<accession>A0A380U9T3</accession>
<proteinExistence type="predicted"/>
<dbReference type="InterPro" id="IPR013783">
    <property type="entry name" value="Ig-like_fold"/>
</dbReference>
<dbReference type="Proteomes" id="UP000595107">
    <property type="component" value="Chromosome"/>
</dbReference>
<dbReference type="InterPro" id="IPR011049">
    <property type="entry name" value="Serralysin-like_metalloprot_C"/>
</dbReference>
<dbReference type="InterPro" id="IPR019960">
    <property type="entry name" value="T1SS_VCA0849"/>
</dbReference>
<dbReference type="GO" id="GO:0005509">
    <property type="term" value="F:calcium ion binding"/>
    <property type="evidence" value="ECO:0007669"/>
    <property type="project" value="InterPro"/>
</dbReference>
<evidence type="ECO:0000259" key="2">
    <source>
        <dbReference type="Pfam" id="PF17936"/>
    </source>
</evidence>
<dbReference type="InterPro" id="IPR001343">
    <property type="entry name" value="Hemolysn_Ca-bd"/>
</dbReference>
<evidence type="ECO:0000313" key="5">
    <source>
        <dbReference type="EMBL" id="SUT98858.1"/>
    </source>
</evidence>
<evidence type="ECO:0000259" key="3">
    <source>
        <dbReference type="Pfam" id="PF22783"/>
    </source>
</evidence>
<dbReference type="AlphaFoldDB" id="A0A380U9T3"/>
<dbReference type="SUPFAM" id="SSF51120">
    <property type="entry name" value="beta-Roll"/>
    <property type="match status" value="1"/>
</dbReference>
<dbReference type="NCBIfam" id="TIGR03661">
    <property type="entry name" value="T1SS_VCA0849"/>
    <property type="match status" value="1"/>
</dbReference>
<reference evidence="5 6" key="1">
    <citation type="submission" date="2018-06" db="EMBL/GenBank/DDBJ databases">
        <authorList>
            <consortium name="Pathogen Informatics"/>
            <person name="Doyle S."/>
        </authorList>
    </citation>
    <scope>NUCLEOTIDE SEQUENCE [LARGE SCALE GENOMIC DNA]</scope>
    <source>
        <strain evidence="5 6">NCTC10308</strain>
    </source>
</reference>
<dbReference type="Gene3D" id="2.150.10.10">
    <property type="entry name" value="Serralysin-like metalloprotease, C-terminal"/>
    <property type="match status" value="1"/>
</dbReference>
<sequence>MDQKVTLIDKKSHQGIEVNASGKIQLSAQNPSVVQLKISSEDIKEYKKEGNNLVVVLKSGELITIMGFFDADNSLVLQDDVNHKLLWVEFSSNEESLSATYAELNDVGPLLYGENDAASPWAWAAVPLTAGGILAWAGHDSGNDSDKGIGETNEGPSAPESVVIGNGDEWITADEIDADGKVDVTIDLPADAVAGDSVIVNGEETVLTADDIAEGEIIVKVDAPNEGETLEVDVIIKDKDGNESDPTQAEATVDTTAPLAPDSVTIGNGDEWISADEIDADGKVDVKIDLPADAVAGDSVIVNGEETVLTADDIAEGEIIVKVDAPNEGETLEVDVIIKDKDGNESDPTQAEATVDTTAPLAPDSVTIGNGDEWISADEIDADGKVDVKIDLPADAVAGDSVIVNGEETVLTADDITAGEIIVKVDSPNEGETLEVEVSIKDAAGNESDEILAEAAVDSVLPVVEIEAITPIDSDNPADGVADQVLITGTSDEPNAPVEIKDKAGNTIWEGMTDGTGAFSATVDTAAVQAGDDVTVEVTDKAGNTGTDTATAGDLTFSTDTTEPVVEIEAVTPIDSDNPADGVADQVLITGTSDEPNAPVEIKDKAGNTIWEGMTDGTGAFSATVDTAAVQAGDDVTVEVTDKAGNTGTDTATAGDLIFTNDPLVLENDSANAVYQESQVNPNPIGELTSDTAIKLLAGSSATDKLEFSIANGAQDVVITVKSESLVTVADAYSFTVINKETGQEYTVAASSTAQGGLVAGALGLEALGVVGDDGNGLRLDIHDLPPGDYEVVVQGDQSKLADILSTVSLEDLGSNTVETLILDTVTGLLKDALIGNENIAVGLLNQLSVEQLLNLVEGNPNPLVSGLGSTLQAVLANPLLALVLGGITSATVGEILEGDIDTGVLGLINNIPFVGPDLVQPLLNAVGGLVDGVVDNLDSIGEDLFNLVIEPLIADVLLAGLIDNLSLNDALNGLLGSIKDLLNTVGAGDLLPALDDVLQLVAQEILSNPAQLFNEVNAAVYGVDEKTYVAEGNVLANDEVVNGSIIEVNGVPITFNQTDVNGNYAIITGTHGTLHLYEDGHYIYTSTVTSGNATSVVDDFTYTVQDEYNNTEDAVLTITTDPVNETIDFSGTASDDMLQGGAGDDILTGGAGADTAIYYLLDNADATGGNGTDTWSDFELGADADKIDISALLDGLQTSANIGDYISVETNADGKAVISIDRDGVSNGFSASDLLVLDNISPADLNLTNDELLNNLLSNNQIVY</sequence>
<dbReference type="InterPro" id="IPR048051">
    <property type="entry name" value="BapA-like_prefix-like"/>
</dbReference>
<dbReference type="EMBL" id="CP065666">
    <property type="protein sequence ID" value="QPS03755.1"/>
    <property type="molecule type" value="Genomic_DNA"/>
</dbReference>
<dbReference type="RefSeq" id="WP_115613882.1">
    <property type="nucleotide sequence ID" value="NZ_CP065666.1"/>
</dbReference>
<evidence type="ECO:0000313" key="6">
    <source>
        <dbReference type="Proteomes" id="UP000254227"/>
    </source>
</evidence>
<keyword evidence="1" id="KW-0106">Calcium</keyword>
<feature type="domain" description="Biofilm-associated protein BapA-like prefix-like" evidence="3">
    <location>
        <begin position="4"/>
        <end position="124"/>
    </location>
</feature>
<dbReference type="PROSITE" id="PS00330">
    <property type="entry name" value="HEMOLYSIN_CALCIUM"/>
    <property type="match status" value="1"/>
</dbReference>
<dbReference type="Pfam" id="PF17936">
    <property type="entry name" value="Big_6"/>
    <property type="match status" value="2"/>
</dbReference>
<evidence type="ECO:0000313" key="4">
    <source>
        <dbReference type="EMBL" id="QPS03755.1"/>
    </source>
</evidence>
<organism evidence="5 6">
    <name type="scientific">Acinetobacter johnsonii</name>
    <dbReference type="NCBI Taxonomy" id="40214"/>
    <lineage>
        <taxon>Bacteria</taxon>
        <taxon>Pseudomonadati</taxon>
        <taxon>Pseudomonadota</taxon>
        <taxon>Gammaproteobacteria</taxon>
        <taxon>Moraxellales</taxon>
        <taxon>Moraxellaceae</taxon>
        <taxon>Acinetobacter</taxon>
    </lineage>
</organism>
<dbReference type="Proteomes" id="UP000254227">
    <property type="component" value="Unassembled WGS sequence"/>
</dbReference>
<evidence type="ECO:0000256" key="1">
    <source>
        <dbReference type="ARBA" id="ARBA00022837"/>
    </source>
</evidence>
<protein>
    <submittedName>
        <fullName evidence="4">BapA prefix-like domain-containing protein</fullName>
    </submittedName>
    <submittedName>
        <fullName evidence="5">Hemagglutinin/hemolysin-related protein</fullName>
    </submittedName>
</protein>
<dbReference type="InterPro" id="IPR018511">
    <property type="entry name" value="Hemolysin-typ_Ca-bd_CS"/>
</dbReference>
<dbReference type="EMBL" id="UFRV01000006">
    <property type="protein sequence ID" value="SUT98858.1"/>
    <property type="molecule type" value="Genomic_DNA"/>
</dbReference>
<dbReference type="NCBIfam" id="NF033510">
    <property type="entry name" value="Ca_tandemer"/>
    <property type="match status" value="2"/>
</dbReference>
<name>A0A380U9T3_ACIJO</name>
<dbReference type="NCBIfam" id="NF033677">
    <property type="entry name" value="biofilm_BapA_N"/>
    <property type="match status" value="1"/>
</dbReference>
<reference evidence="4 7" key="2">
    <citation type="submission" date="2020-12" db="EMBL/GenBank/DDBJ databases">
        <title>FDA dAtabase for Regulatory Grade micrObial Sequences (FDA-ARGOS): Supporting development and validation of Infectious Disease Dx tests.</title>
        <authorList>
            <person name="Sproer C."/>
            <person name="Gronow S."/>
            <person name="Severitt S."/>
            <person name="Schroder I."/>
            <person name="Tallon L."/>
            <person name="Sadzewicz L."/>
            <person name="Zhao X."/>
            <person name="Boylan J."/>
            <person name="Ott S."/>
            <person name="Bowen H."/>
            <person name="Vavikolanu K."/>
            <person name="Mehta A."/>
            <person name="Aluvathingal J."/>
            <person name="Nadendla S."/>
            <person name="Lowell S."/>
            <person name="Myers T."/>
            <person name="Yan Y."/>
            <person name="Sichtig H."/>
        </authorList>
    </citation>
    <scope>NUCLEOTIDE SEQUENCE [LARGE SCALE GENOMIC DNA]</scope>
    <source>
        <strain evidence="4 7">FDAARGOS_910</strain>
    </source>
</reference>
<feature type="domain" description="Bacterial Ig" evidence="2">
    <location>
        <begin position="483"/>
        <end position="550"/>
    </location>
</feature>
<gene>
    <name evidence="4" type="ORF">I6G67_16525</name>
    <name evidence="5" type="ORF">NCTC10308_03011</name>
</gene>
<dbReference type="Pfam" id="PF22783">
    <property type="entry name" value="BapA_N"/>
    <property type="match status" value="1"/>
</dbReference>
<dbReference type="InterPro" id="IPR041498">
    <property type="entry name" value="Big_6"/>
</dbReference>
<dbReference type="Gene3D" id="2.60.40.10">
    <property type="entry name" value="Immunoglobulins"/>
    <property type="match status" value="4"/>
</dbReference>